<evidence type="ECO:0000256" key="6">
    <source>
        <dbReference type="SAM" id="Phobius"/>
    </source>
</evidence>
<keyword evidence="5 6" id="KW-0472">Membrane</keyword>
<protein>
    <submittedName>
        <fullName evidence="9">ABC transporter permease</fullName>
    </submittedName>
</protein>
<proteinExistence type="predicted"/>
<comment type="subcellular location">
    <subcellularLocation>
        <location evidence="1">Cell membrane</location>
        <topology evidence="1">Multi-pass membrane protein</topology>
    </subcellularLocation>
</comment>
<dbReference type="PANTHER" id="PTHR30572">
    <property type="entry name" value="MEMBRANE COMPONENT OF TRANSPORTER-RELATED"/>
    <property type="match status" value="1"/>
</dbReference>
<evidence type="ECO:0000256" key="5">
    <source>
        <dbReference type="ARBA" id="ARBA00023136"/>
    </source>
</evidence>
<dbReference type="InterPro" id="IPR050250">
    <property type="entry name" value="Macrolide_Exporter_MacB"/>
</dbReference>
<feature type="transmembrane region" description="Helical" evidence="6">
    <location>
        <begin position="284"/>
        <end position="307"/>
    </location>
</feature>
<evidence type="ECO:0000259" key="8">
    <source>
        <dbReference type="Pfam" id="PF12704"/>
    </source>
</evidence>
<dbReference type="AlphaFoldDB" id="A0A9E8SJM8"/>
<feature type="domain" description="MacB-like periplasmic core" evidence="8">
    <location>
        <begin position="433"/>
        <end position="642"/>
    </location>
</feature>
<dbReference type="Pfam" id="PF12704">
    <property type="entry name" value="MacB_PCD"/>
    <property type="match status" value="2"/>
</dbReference>
<evidence type="ECO:0000256" key="1">
    <source>
        <dbReference type="ARBA" id="ARBA00004651"/>
    </source>
</evidence>
<evidence type="ECO:0000313" key="9">
    <source>
        <dbReference type="EMBL" id="WAC09901.1"/>
    </source>
</evidence>
<feature type="transmembrane region" description="Helical" evidence="6">
    <location>
        <begin position="716"/>
        <end position="749"/>
    </location>
</feature>
<evidence type="ECO:0000313" key="10">
    <source>
        <dbReference type="Proteomes" id="UP001164653"/>
    </source>
</evidence>
<dbReference type="GO" id="GO:0022857">
    <property type="term" value="F:transmembrane transporter activity"/>
    <property type="evidence" value="ECO:0007669"/>
    <property type="project" value="TreeGrafter"/>
</dbReference>
<dbReference type="Proteomes" id="UP001164653">
    <property type="component" value="Chromosome"/>
</dbReference>
<evidence type="ECO:0000256" key="3">
    <source>
        <dbReference type="ARBA" id="ARBA00022692"/>
    </source>
</evidence>
<dbReference type="KEGG" id="dpf:ON006_19330"/>
<evidence type="ECO:0000259" key="7">
    <source>
        <dbReference type="Pfam" id="PF02687"/>
    </source>
</evidence>
<name>A0A9E8SJM8_9BACT</name>
<feature type="transmembrane region" description="Helical" evidence="6">
    <location>
        <begin position="373"/>
        <end position="405"/>
    </location>
</feature>
<evidence type="ECO:0000256" key="4">
    <source>
        <dbReference type="ARBA" id="ARBA00022989"/>
    </source>
</evidence>
<dbReference type="EMBL" id="CP112998">
    <property type="protein sequence ID" value="WAC09901.1"/>
    <property type="molecule type" value="Genomic_DNA"/>
</dbReference>
<feature type="domain" description="ABC3 transporter permease C-terminal" evidence="7">
    <location>
        <begin position="683"/>
        <end position="796"/>
    </location>
</feature>
<gene>
    <name evidence="9" type="ORF">ON006_19330</name>
</gene>
<reference evidence="9" key="1">
    <citation type="submission" date="2022-11" db="EMBL/GenBank/DDBJ databases">
        <title>Dyadobacter pollutisoli sp. nov., isolated from plastic dumped soil.</title>
        <authorList>
            <person name="Kim J.M."/>
            <person name="Kim K.R."/>
            <person name="Lee J.K."/>
            <person name="Hao L."/>
            <person name="Jeon C.O."/>
        </authorList>
    </citation>
    <scope>NUCLEOTIDE SEQUENCE</scope>
    <source>
        <strain evidence="9">U1</strain>
    </source>
</reference>
<keyword evidence="3 6" id="KW-0812">Transmembrane</keyword>
<organism evidence="9 10">
    <name type="scientific">Dyadobacter pollutisoli</name>
    <dbReference type="NCBI Taxonomy" id="2910158"/>
    <lineage>
        <taxon>Bacteria</taxon>
        <taxon>Pseudomonadati</taxon>
        <taxon>Bacteroidota</taxon>
        <taxon>Cytophagia</taxon>
        <taxon>Cytophagales</taxon>
        <taxon>Spirosomataceae</taxon>
        <taxon>Dyadobacter</taxon>
    </lineage>
</organism>
<dbReference type="InterPro" id="IPR003838">
    <property type="entry name" value="ABC3_permease_C"/>
</dbReference>
<feature type="transmembrane region" description="Helical" evidence="6">
    <location>
        <begin position="426"/>
        <end position="446"/>
    </location>
</feature>
<feature type="transmembrane region" description="Helical" evidence="6">
    <location>
        <begin position="680"/>
        <end position="704"/>
    </location>
</feature>
<keyword evidence="10" id="KW-1185">Reference proteome</keyword>
<keyword evidence="2" id="KW-1003">Cell membrane</keyword>
<feature type="transmembrane region" description="Helical" evidence="6">
    <location>
        <begin position="335"/>
        <end position="361"/>
    </location>
</feature>
<keyword evidence="4 6" id="KW-1133">Transmembrane helix</keyword>
<accession>A0A9E8SJM8</accession>
<dbReference type="PROSITE" id="PS51257">
    <property type="entry name" value="PROKAR_LIPOPROTEIN"/>
    <property type="match status" value="1"/>
</dbReference>
<feature type="transmembrane region" description="Helical" evidence="6">
    <location>
        <begin position="769"/>
        <end position="793"/>
    </location>
</feature>
<evidence type="ECO:0000256" key="2">
    <source>
        <dbReference type="ARBA" id="ARBA00022475"/>
    </source>
</evidence>
<dbReference type="InterPro" id="IPR025857">
    <property type="entry name" value="MacB_PCD"/>
</dbReference>
<feature type="domain" description="MacB-like periplasmic core" evidence="8">
    <location>
        <begin position="20"/>
        <end position="240"/>
    </location>
</feature>
<feature type="domain" description="ABC3 transporter permease C-terminal" evidence="7">
    <location>
        <begin position="291"/>
        <end position="406"/>
    </location>
</feature>
<dbReference type="GO" id="GO:0005886">
    <property type="term" value="C:plasma membrane"/>
    <property type="evidence" value="ECO:0007669"/>
    <property type="project" value="UniProtKB-SubCell"/>
</dbReference>
<feature type="transmembrane region" description="Helical" evidence="6">
    <location>
        <begin position="21"/>
        <end position="42"/>
    </location>
</feature>
<dbReference type="RefSeq" id="WP_244821015.1">
    <property type="nucleotide sequence ID" value="NZ_CP112998.1"/>
</dbReference>
<dbReference type="PANTHER" id="PTHR30572:SF18">
    <property type="entry name" value="ABC-TYPE MACROLIDE FAMILY EXPORT SYSTEM PERMEASE COMPONENT 2"/>
    <property type="match status" value="1"/>
</dbReference>
<dbReference type="Pfam" id="PF02687">
    <property type="entry name" value="FtsX"/>
    <property type="match status" value="2"/>
</dbReference>
<sequence length="803" mass="88029">MLKNYFKIAVRNLWKYKTNSFVSITGLSLGIGCFLLLATYVLHEVRYDRFQTNGEHIVRVNLFYQSGDSEPVNVAVTPTAVAPAFAREFGEVKEAVRIYPYSGGGAVAVKYNDALFNEKKVLFADASFFKIFPTEFIEGDQATALAQPNSVVIDETTARKYFGAESAIGKSVTMNEKLTMQVTGVIADIPSYSHIKFNWLGSYSTLPRSKTEAFDSANDYTYLLLQPQAKVETLQGKVDQFVSKNLNNPQDPSTKVRLSLEAFNRIHLYSNVSAGMEASGNYKYVYILSGVGLLILIIACINFINLVTARSAVRAREVGVRKVMGAARTQVFRQYLFECGLITVTAILVGLIIAFFGFPIISNISGNTLGFSIWPSASVILLLLALAIGVTLLSGLYPAAVLSGFEPIKVLKGKVLAANSGSGLRSALVVFQFTISILFIIGTIVANQQLRFIQNKNLGLNPSQIIVMDVGSGISATKLEAMKNELLNSPIVKSVTASYDSPVNVQGGYTITASDKPQNFQMNITAIPVEKDFVPTLGMQLLDGQNFNSTDILQATADSFALRKYAFILNESAVKALGWTTATAIGKMVNMNGREGAVKAVAKDFHFRSLHEKISPIAIIPEYNYFGKVMVKIAGNESTQAIELLKKSWKENFPMRPFEYHFLDQEFDEMYKAETRVSSILAVFSGIAILISCLGLFALIAFISEQRTKEIGVRKVLGASVASIVMLLSRDFVKLMLIAIAIATPAAWYAMDKWLADFAYQVEMSPWTFAIVGLAAIAIALFTISFQSIKAALMNPVKSLKSE</sequence>